<feature type="domain" description="Cation efflux protein transmembrane" evidence="7">
    <location>
        <begin position="29"/>
        <end position="230"/>
    </location>
</feature>
<name>A0A2Z3H2I7_9BACT</name>
<feature type="transmembrane region" description="Helical" evidence="6">
    <location>
        <begin position="88"/>
        <end position="113"/>
    </location>
</feature>
<feature type="transmembrane region" description="Helical" evidence="6">
    <location>
        <begin position="29"/>
        <end position="53"/>
    </location>
</feature>
<feature type="transmembrane region" description="Helical" evidence="6">
    <location>
        <begin position="125"/>
        <end position="148"/>
    </location>
</feature>
<dbReference type="NCBIfam" id="NF033827">
    <property type="entry name" value="CDF_efflux_DmeF"/>
    <property type="match status" value="1"/>
</dbReference>
<dbReference type="KEGG" id="gog:C1280_17180"/>
<gene>
    <name evidence="8" type="ORF">C1280_17180</name>
</gene>
<dbReference type="PANTHER" id="PTHR11562">
    <property type="entry name" value="CATION EFFLUX PROTEIN/ ZINC TRANSPORTER"/>
    <property type="match status" value="1"/>
</dbReference>
<accession>A0A2Z3H2I7</accession>
<keyword evidence="2 6" id="KW-0812">Transmembrane</keyword>
<reference evidence="8 9" key="1">
    <citation type="submission" date="2018-01" db="EMBL/GenBank/DDBJ databases">
        <title>G. obscuriglobus.</title>
        <authorList>
            <person name="Franke J."/>
            <person name="Blomberg W."/>
            <person name="Selmecki A."/>
        </authorList>
    </citation>
    <scope>NUCLEOTIDE SEQUENCE [LARGE SCALE GENOMIC DNA]</scope>
    <source>
        <strain evidence="8 9">DSM 5831</strain>
    </source>
</reference>
<dbReference type="InterPro" id="IPR058533">
    <property type="entry name" value="Cation_efflux_TM"/>
</dbReference>
<evidence type="ECO:0000256" key="4">
    <source>
        <dbReference type="ARBA" id="ARBA00023136"/>
    </source>
</evidence>
<organism evidence="8 9">
    <name type="scientific">Gemmata obscuriglobus</name>
    <dbReference type="NCBI Taxonomy" id="114"/>
    <lineage>
        <taxon>Bacteria</taxon>
        <taxon>Pseudomonadati</taxon>
        <taxon>Planctomycetota</taxon>
        <taxon>Planctomycetia</taxon>
        <taxon>Gemmatales</taxon>
        <taxon>Gemmataceae</taxon>
        <taxon>Gemmata</taxon>
    </lineage>
</organism>
<comment type="subcellular location">
    <subcellularLocation>
        <location evidence="1">Membrane</location>
        <topology evidence="1">Multi-pass membrane protein</topology>
    </subcellularLocation>
</comment>
<protein>
    <submittedName>
        <fullName evidence="8">Cation transporter</fullName>
    </submittedName>
</protein>
<evidence type="ECO:0000256" key="5">
    <source>
        <dbReference type="SAM" id="MobiDB-lite"/>
    </source>
</evidence>
<dbReference type="OrthoDB" id="9809646at2"/>
<dbReference type="GO" id="GO:0005385">
    <property type="term" value="F:zinc ion transmembrane transporter activity"/>
    <property type="evidence" value="ECO:0007669"/>
    <property type="project" value="TreeGrafter"/>
</dbReference>
<dbReference type="GO" id="GO:0005886">
    <property type="term" value="C:plasma membrane"/>
    <property type="evidence" value="ECO:0007669"/>
    <property type="project" value="TreeGrafter"/>
</dbReference>
<dbReference type="InterPro" id="IPR050681">
    <property type="entry name" value="CDF/SLC30A"/>
</dbReference>
<evidence type="ECO:0000259" key="7">
    <source>
        <dbReference type="Pfam" id="PF01545"/>
    </source>
</evidence>
<dbReference type="AlphaFoldDB" id="A0A2Z3H2I7"/>
<dbReference type="NCBIfam" id="TIGR01297">
    <property type="entry name" value="CDF"/>
    <property type="match status" value="1"/>
</dbReference>
<feature type="transmembrane region" description="Helical" evidence="6">
    <location>
        <begin position="204"/>
        <end position="222"/>
    </location>
</feature>
<evidence type="ECO:0000256" key="3">
    <source>
        <dbReference type="ARBA" id="ARBA00022989"/>
    </source>
</evidence>
<evidence type="ECO:0000313" key="8">
    <source>
        <dbReference type="EMBL" id="AWM38542.1"/>
    </source>
</evidence>
<evidence type="ECO:0000256" key="6">
    <source>
        <dbReference type="SAM" id="Phobius"/>
    </source>
</evidence>
<dbReference type="Gene3D" id="1.20.1510.10">
    <property type="entry name" value="Cation efflux protein transmembrane domain"/>
    <property type="match status" value="1"/>
</dbReference>
<keyword evidence="9" id="KW-1185">Reference proteome</keyword>
<feature type="transmembrane region" description="Helical" evidence="6">
    <location>
        <begin position="168"/>
        <end position="192"/>
    </location>
</feature>
<dbReference type="SUPFAM" id="SSF161111">
    <property type="entry name" value="Cation efflux protein transmembrane domain-like"/>
    <property type="match status" value="1"/>
</dbReference>
<feature type="transmembrane region" description="Helical" evidence="6">
    <location>
        <begin position="59"/>
        <end position="76"/>
    </location>
</feature>
<evidence type="ECO:0000256" key="2">
    <source>
        <dbReference type="ARBA" id="ARBA00022692"/>
    </source>
</evidence>
<feature type="region of interest" description="Disordered" evidence="5">
    <location>
        <begin position="1"/>
        <end position="22"/>
    </location>
</feature>
<dbReference type="Pfam" id="PF01545">
    <property type="entry name" value="Cation_efflux"/>
    <property type="match status" value="1"/>
</dbReference>
<dbReference type="Proteomes" id="UP000245802">
    <property type="component" value="Chromosome"/>
</dbReference>
<sequence length="317" mass="34429">MHHTHRTRPWHDHDFDPGNPSGERGTRRVVLLAAAMMVAELVAGSLTNSMALLADGLHMGTHVAALGIAAFAYRYARRHAADPRFAFGTWKVGVLAGFASAIILGLVALFMVYESVVRLLNPVPIRYGDAILVAAVGLAVNLLSAWLLHGHDGHVHSHGHDHGRGHDLNLRAAYLHVLADALTSVFAIVALLGGRFFGWDVLDPVMGIVGAVVITTWAWGLLGRTGRVLLDREMDAAVVAEIREVLDDGDAVVVDLHVWRVGPDKFACIVALVAADPLPPDEYRRRLQVHEEIVHVTVEVHPCTGEHPHTEEQAIAH</sequence>
<keyword evidence="3 6" id="KW-1133">Transmembrane helix</keyword>
<dbReference type="RefSeq" id="WP_010036535.1">
    <property type="nucleotide sequence ID" value="NZ_CP025958.1"/>
</dbReference>
<dbReference type="EMBL" id="CP025958">
    <property type="protein sequence ID" value="AWM38542.1"/>
    <property type="molecule type" value="Genomic_DNA"/>
</dbReference>
<dbReference type="InterPro" id="IPR002524">
    <property type="entry name" value="Cation_efflux"/>
</dbReference>
<dbReference type="PANTHER" id="PTHR11562:SF40">
    <property type="entry name" value="CATION EFFLUX SYSTEM PROTEIN"/>
    <property type="match status" value="1"/>
</dbReference>
<keyword evidence="4 6" id="KW-0472">Membrane</keyword>
<evidence type="ECO:0000313" key="9">
    <source>
        <dbReference type="Proteomes" id="UP000245802"/>
    </source>
</evidence>
<dbReference type="InterPro" id="IPR027469">
    <property type="entry name" value="Cation_efflux_TMD_sf"/>
</dbReference>
<evidence type="ECO:0000256" key="1">
    <source>
        <dbReference type="ARBA" id="ARBA00004141"/>
    </source>
</evidence>
<proteinExistence type="predicted"/>